<dbReference type="Proteomes" id="UP001220010">
    <property type="component" value="Unassembled WGS sequence"/>
</dbReference>
<evidence type="ECO:0000313" key="3">
    <source>
        <dbReference type="EMBL" id="MDF0591671.1"/>
    </source>
</evidence>
<keyword evidence="1" id="KW-1133">Transmembrane helix</keyword>
<dbReference type="InterPro" id="IPR005182">
    <property type="entry name" value="YdbS-like_PH"/>
</dbReference>
<feature type="transmembrane region" description="Helical" evidence="1">
    <location>
        <begin position="45"/>
        <end position="62"/>
    </location>
</feature>
<dbReference type="PANTHER" id="PTHR37938">
    <property type="entry name" value="BLL0215 PROTEIN"/>
    <property type="match status" value="1"/>
</dbReference>
<protein>
    <submittedName>
        <fullName evidence="3">PH domain-containing protein</fullName>
    </submittedName>
</protein>
<dbReference type="EMBL" id="JARFPK010000054">
    <property type="protein sequence ID" value="MDF0591671.1"/>
    <property type="molecule type" value="Genomic_DNA"/>
</dbReference>
<reference evidence="3 4" key="1">
    <citation type="submission" date="2023-03" db="EMBL/GenBank/DDBJ databases">
        <title>WGS of Methanotrichaceae archaeon Mx.</title>
        <authorList>
            <person name="Sorokin D.Y."/>
            <person name="Merkel A.Y."/>
        </authorList>
    </citation>
    <scope>NUCLEOTIDE SEQUENCE [LARGE SCALE GENOMIC DNA]</scope>
    <source>
        <strain evidence="3 4">Mx</strain>
    </source>
</reference>
<evidence type="ECO:0000256" key="1">
    <source>
        <dbReference type="SAM" id="Phobius"/>
    </source>
</evidence>
<evidence type="ECO:0000313" key="4">
    <source>
        <dbReference type="Proteomes" id="UP001220010"/>
    </source>
</evidence>
<dbReference type="RefSeq" id="WP_316967398.1">
    <property type="nucleotide sequence ID" value="NZ_JARFPK010000054.1"/>
</dbReference>
<gene>
    <name evidence="3" type="ORF">P0O15_10925</name>
</gene>
<sequence>MGYLESSLMDGEVISYKTKLSWIVILWPLLLTFIFLIAFAEEVPGMVILPGIWLVIAIINYFKSEFGITNKRLVLKTGVIKRKSQEIQVNKIEGISVDQGIIGRLLGYGTVVATGTGGAINRYPSVADPLTFRKRIQEQISAVEARR</sequence>
<proteinExistence type="predicted"/>
<evidence type="ECO:0000259" key="2">
    <source>
        <dbReference type="Pfam" id="PF03703"/>
    </source>
</evidence>
<dbReference type="PANTHER" id="PTHR37938:SF1">
    <property type="entry name" value="BLL0215 PROTEIN"/>
    <property type="match status" value="1"/>
</dbReference>
<comment type="caution">
    <text evidence="3">The sequence shown here is derived from an EMBL/GenBank/DDBJ whole genome shotgun (WGS) entry which is preliminary data.</text>
</comment>
<name>A0ABT5XAE6_9EURY</name>
<keyword evidence="1" id="KW-0812">Transmembrane</keyword>
<feature type="domain" description="YdbS-like PH" evidence="2">
    <location>
        <begin position="61"/>
        <end position="135"/>
    </location>
</feature>
<dbReference type="Pfam" id="PF03703">
    <property type="entry name" value="bPH_2"/>
    <property type="match status" value="1"/>
</dbReference>
<keyword evidence="4" id="KW-1185">Reference proteome</keyword>
<keyword evidence="1" id="KW-0472">Membrane</keyword>
<accession>A0ABT5XAE6</accession>
<feature type="transmembrane region" description="Helical" evidence="1">
    <location>
        <begin position="20"/>
        <end position="39"/>
    </location>
</feature>
<organism evidence="3 4">
    <name type="scientific">Candidatus Methanocrinis natronophilus</name>
    <dbReference type="NCBI Taxonomy" id="3033396"/>
    <lineage>
        <taxon>Archaea</taxon>
        <taxon>Methanobacteriati</taxon>
        <taxon>Methanobacteriota</taxon>
        <taxon>Stenosarchaea group</taxon>
        <taxon>Methanomicrobia</taxon>
        <taxon>Methanotrichales</taxon>
        <taxon>Methanotrichaceae</taxon>
        <taxon>Methanocrinis</taxon>
    </lineage>
</organism>